<evidence type="ECO:0000256" key="1">
    <source>
        <dbReference type="PROSITE-ProRule" id="PRU00339"/>
    </source>
</evidence>
<feature type="repeat" description="TPR" evidence="1">
    <location>
        <begin position="154"/>
        <end position="187"/>
    </location>
</feature>
<keyword evidence="3" id="KW-1185">Reference proteome</keyword>
<reference evidence="2" key="1">
    <citation type="journal article" date="2021" name="Microb. Physiol.">
        <title>Proteogenomic Insights into the Physiology of Marine, Sulfate-Reducing, Filamentous Desulfonema limicola and Desulfonema magnum.</title>
        <authorList>
            <person name="Schnaars V."/>
            <person name="Wohlbrand L."/>
            <person name="Scheve S."/>
            <person name="Hinrichs C."/>
            <person name="Reinhardt R."/>
            <person name="Rabus R."/>
        </authorList>
    </citation>
    <scope>NUCLEOTIDE SEQUENCE</scope>
    <source>
        <strain evidence="2">5ac10</strain>
    </source>
</reference>
<feature type="repeat" description="TPR" evidence="1">
    <location>
        <begin position="46"/>
        <end position="79"/>
    </location>
</feature>
<sequence length="290" mass="33439">MFVMLISFMLLLTAGSVTGTYIRNMDWASEKTLWEDAMNKAPGRVRPLANLATEHYKKIGDYDKALELYNKALTLKSHKQDFEKRISILNNTASIWHSKGEYGKAAVIYKQILSEVPGHINAHYNIILSLMAGGKWNEALHYADVLVSRQYIKPQYWNIRGLILLNQEKPDQAFSDFEKALEIKPGYWEALFNTAVSLSMQKKYNQADTLLNRTNKIRPENILNLLYLIENSLKMNDKKLTLQYIEKLFASFSIIEIKAVMNRLPGNDLYIPFSNKLLMPAVQQRLEKES</sequence>
<dbReference type="Pfam" id="PF13174">
    <property type="entry name" value="TPR_6"/>
    <property type="match status" value="1"/>
</dbReference>
<name>A0A975BB18_9BACT</name>
<dbReference type="KEGG" id="dli:dnl_42620"/>
<dbReference type="InterPro" id="IPR019734">
    <property type="entry name" value="TPR_rpt"/>
</dbReference>
<dbReference type="Pfam" id="PF00515">
    <property type="entry name" value="TPR_1"/>
    <property type="match status" value="1"/>
</dbReference>
<organism evidence="2 3">
    <name type="scientific">Desulfonema limicola</name>
    <dbReference type="NCBI Taxonomy" id="45656"/>
    <lineage>
        <taxon>Bacteria</taxon>
        <taxon>Pseudomonadati</taxon>
        <taxon>Thermodesulfobacteriota</taxon>
        <taxon>Desulfobacteria</taxon>
        <taxon>Desulfobacterales</taxon>
        <taxon>Desulfococcaceae</taxon>
        <taxon>Desulfonema</taxon>
    </lineage>
</organism>
<proteinExistence type="predicted"/>
<dbReference type="PANTHER" id="PTHR44216">
    <property type="entry name" value="PROTEIN O-MANNOSYL-TRANSFERASE TMTC2"/>
    <property type="match status" value="1"/>
</dbReference>
<keyword evidence="1" id="KW-0802">TPR repeat</keyword>
<dbReference type="PROSITE" id="PS50005">
    <property type="entry name" value="TPR"/>
    <property type="match status" value="2"/>
</dbReference>
<dbReference type="GO" id="GO:0035269">
    <property type="term" value="P:protein O-linked glycosylation via mannose"/>
    <property type="evidence" value="ECO:0007669"/>
    <property type="project" value="TreeGrafter"/>
</dbReference>
<dbReference type="InterPro" id="IPR052384">
    <property type="entry name" value="TMTC_O-mannosyltransferase"/>
</dbReference>
<protein>
    <submittedName>
        <fullName evidence="2">Tetratricopeptide repeat-containing protein</fullName>
    </submittedName>
</protein>
<dbReference type="Proteomes" id="UP000663720">
    <property type="component" value="Chromosome"/>
</dbReference>
<dbReference type="GO" id="GO:0000030">
    <property type="term" value="F:mannosyltransferase activity"/>
    <property type="evidence" value="ECO:0007669"/>
    <property type="project" value="TreeGrafter"/>
</dbReference>
<accession>A0A975BB18</accession>
<evidence type="ECO:0000313" key="2">
    <source>
        <dbReference type="EMBL" id="QTA81905.1"/>
    </source>
</evidence>
<dbReference type="Pfam" id="PF13181">
    <property type="entry name" value="TPR_8"/>
    <property type="match status" value="1"/>
</dbReference>
<dbReference type="InterPro" id="IPR011990">
    <property type="entry name" value="TPR-like_helical_dom_sf"/>
</dbReference>
<dbReference type="AlphaFoldDB" id="A0A975BB18"/>
<dbReference type="Gene3D" id="1.25.40.10">
    <property type="entry name" value="Tetratricopeptide repeat domain"/>
    <property type="match status" value="2"/>
</dbReference>
<dbReference type="PANTHER" id="PTHR44216:SF3">
    <property type="entry name" value="PROTEIN O-MANNOSYL-TRANSFERASE TMTC2"/>
    <property type="match status" value="1"/>
</dbReference>
<dbReference type="SMART" id="SM00028">
    <property type="entry name" value="TPR"/>
    <property type="match status" value="4"/>
</dbReference>
<dbReference type="SUPFAM" id="SSF48452">
    <property type="entry name" value="TPR-like"/>
    <property type="match status" value="2"/>
</dbReference>
<gene>
    <name evidence="2" type="ORF">dnl_42620</name>
</gene>
<dbReference type="EMBL" id="CP061799">
    <property type="protein sequence ID" value="QTA81905.1"/>
    <property type="molecule type" value="Genomic_DNA"/>
</dbReference>
<evidence type="ECO:0000313" key="3">
    <source>
        <dbReference type="Proteomes" id="UP000663720"/>
    </source>
</evidence>